<protein>
    <submittedName>
        <fullName evidence="3">Ethanolamine utilization protein EutN/carboxysome structural protein Ccml</fullName>
    </submittedName>
</protein>
<comment type="subcellular location">
    <subcellularLocation>
        <location evidence="1">Bacterial microcompartment</location>
    </subcellularLocation>
</comment>
<gene>
    <name evidence="3" type="ordered locus">Acid_0324</name>
</gene>
<sequence length="93" mass="9685">MLIARVVGELVATQKHPSHEGRKLLLVQPLNLDGSDRGDAVVALDAVDAGVGDKVLLATEGFSAMTSVGRPNSPIDMAVIGFIDHIELVEGVA</sequence>
<dbReference type="HOGENOM" id="CLU_148498_2_1_0"/>
<dbReference type="AlphaFoldDB" id="Q02C80"/>
<keyword evidence="2" id="KW-1283">Bacterial microcompartment</keyword>
<name>Q02C80_SOLUE</name>
<accession>Q02C80</accession>
<dbReference type="OrthoDB" id="196195at2"/>
<dbReference type="Pfam" id="PF03319">
    <property type="entry name" value="EutN_CcmL"/>
    <property type="match status" value="1"/>
</dbReference>
<proteinExistence type="predicted"/>
<dbReference type="PANTHER" id="PTHR36539">
    <property type="entry name" value="ETHANOLAMINE UTILIZATION PROTEIN EUTN"/>
    <property type="match status" value="1"/>
</dbReference>
<dbReference type="GO" id="GO:0031469">
    <property type="term" value="C:bacterial microcompartment"/>
    <property type="evidence" value="ECO:0007669"/>
    <property type="project" value="UniProtKB-SubCell"/>
</dbReference>
<evidence type="ECO:0000256" key="1">
    <source>
        <dbReference type="ARBA" id="ARBA00024322"/>
    </source>
</evidence>
<dbReference type="EMBL" id="CP000473">
    <property type="protein sequence ID" value="ABJ81336.1"/>
    <property type="molecule type" value="Genomic_DNA"/>
</dbReference>
<dbReference type="PROSITE" id="PS51932">
    <property type="entry name" value="BMV"/>
    <property type="match status" value="1"/>
</dbReference>
<dbReference type="eggNOG" id="COG4576">
    <property type="taxonomic scope" value="Bacteria"/>
</dbReference>
<dbReference type="KEGG" id="sus:Acid_0324"/>
<dbReference type="SUPFAM" id="SSF159133">
    <property type="entry name" value="EutN/CcmL-like"/>
    <property type="match status" value="1"/>
</dbReference>
<dbReference type="InterPro" id="IPR036677">
    <property type="entry name" value="EutN_CcmL_sf"/>
</dbReference>
<organism evidence="3">
    <name type="scientific">Solibacter usitatus (strain Ellin6076)</name>
    <dbReference type="NCBI Taxonomy" id="234267"/>
    <lineage>
        <taxon>Bacteria</taxon>
        <taxon>Pseudomonadati</taxon>
        <taxon>Acidobacteriota</taxon>
        <taxon>Terriglobia</taxon>
        <taxon>Bryobacterales</taxon>
        <taxon>Solibacteraceae</taxon>
        <taxon>Candidatus Solibacter</taxon>
    </lineage>
</organism>
<dbReference type="InterPro" id="IPR004992">
    <property type="entry name" value="EutN_CcmL"/>
</dbReference>
<evidence type="ECO:0000313" key="3">
    <source>
        <dbReference type="EMBL" id="ABJ81336.1"/>
    </source>
</evidence>
<dbReference type="CDD" id="cd01614">
    <property type="entry name" value="EutN_CcmL"/>
    <property type="match status" value="1"/>
</dbReference>
<dbReference type="Gene3D" id="2.40.50.220">
    <property type="entry name" value="EutN/Ccml"/>
    <property type="match status" value="1"/>
</dbReference>
<dbReference type="PANTHER" id="PTHR36539:SF1">
    <property type="entry name" value="BACTERIAL MICROCOMPARTMENT SHELL VERTEX PROTEIN EUTN"/>
    <property type="match status" value="1"/>
</dbReference>
<reference evidence="3" key="1">
    <citation type="submission" date="2006-10" db="EMBL/GenBank/DDBJ databases">
        <title>Complete sequence of Solibacter usitatus Ellin6076.</title>
        <authorList>
            <consortium name="US DOE Joint Genome Institute"/>
            <person name="Copeland A."/>
            <person name="Lucas S."/>
            <person name="Lapidus A."/>
            <person name="Barry K."/>
            <person name="Detter J.C."/>
            <person name="Glavina del Rio T."/>
            <person name="Hammon N."/>
            <person name="Israni S."/>
            <person name="Dalin E."/>
            <person name="Tice H."/>
            <person name="Pitluck S."/>
            <person name="Thompson L.S."/>
            <person name="Brettin T."/>
            <person name="Bruce D."/>
            <person name="Han C."/>
            <person name="Tapia R."/>
            <person name="Gilna P."/>
            <person name="Schmutz J."/>
            <person name="Larimer F."/>
            <person name="Land M."/>
            <person name="Hauser L."/>
            <person name="Kyrpides N."/>
            <person name="Mikhailova N."/>
            <person name="Janssen P.H."/>
            <person name="Kuske C.R."/>
            <person name="Richardson P."/>
        </authorList>
    </citation>
    <scope>NUCLEOTIDE SEQUENCE</scope>
    <source>
        <strain evidence="3">Ellin6076</strain>
    </source>
</reference>
<dbReference type="STRING" id="234267.Acid_0324"/>
<dbReference type="FunCoup" id="Q02C80">
    <property type="interactions" value="90"/>
</dbReference>
<dbReference type="InParanoid" id="Q02C80"/>
<evidence type="ECO:0000256" key="2">
    <source>
        <dbReference type="ARBA" id="ARBA00024446"/>
    </source>
</evidence>